<name>A0A8H7J446_9PLEO</name>
<evidence type="ECO:0000313" key="3">
    <source>
        <dbReference type="Proteomes" id="UP000651452"/>
    </source>
</evidence>
<dbReference type="Proteomes" id="UP000651452">
    <property type="component" value="Unassembled WGS sequence"/>
</dbReference>
<keyword evidence="3" id="KW-1185">Reference proteome</keyword>
<dbReference type="AlphaFoldDB" id="A0A8H7J446"/>
<dbReference type="OrthoDB" id="185373at2759"/>
<gene>
    <name evidence="2" type="ORF">EKO04_005363</name>
</gene>
<sequence length="857" mass="94688">MPTLTRIPLAAVVCPSAPFLAPRLLRATVPVSVAALQSQQRTLTSTRPCHANAANAANAAKGKKSGRSYFLEMRKREQQQARRRERGEKDPAEVSPEVIQLALQLQHACEARHVQQLMDLYPAALEAGIIHRRYTHVICQALHATVRRSAAKKDSSKLADLLPFVERILSDLQQGALPPHPYAYVHLLGIYKDAKRFTEGRALWLWLAEQDEAHVSQAAYGAAIELMAYGGLMPLSELEQLYEEGLKRFPGTYAEYHLSPDAIIPDRTQPVHILGLPTTLLQGIITARLLSRDWKKAYLGLDTILRLYPGQTPHRVFELFITERPVSEAYTAYLLACRSGVQISGGQVTNLLNRLRVVMTQARSLADRFTILRAIANALYAYQQCGGGLSSVHVGQFIKAFEFVLPEKAPGQEYTDEEAGLRDAIAIAAHESLAGLIQSGLSPEVHPFVSLISLAGKLRAPDLLKLTLEDAKTAGIAFGPIERRTLLTAAGLIKDRKLIQALWSLVVTNAETEGVQISYNDWVTFAKACRRADSVRHLEQQLQEQAHAVTASIEERARLAATNPEPEESKSSIELMTLEQLNSEIQALQAQMENIRVVLMSGQPLNLQNSPFYMHVDPKQPSLGTEEALRVVYDEYTTDPHQPAAPAPTDGSPAKPTTAALSKTGIPLDELRFRNWINVHEMMNAANAYEASRQSAIDKAIAQRKSPKDMPETLHLHSPHQPAETPASLRTLITSLRTPTALPIRKISTLVPDPTYKPMTHNPETNTWHAPRIQKHVAKSFRRETTTTPDALFQPKTFDPHTSRWHTRKVTKTYTDAPYSAVAVKARFEAYGDGDGDGEAVRTEMEGGGSEGKAGGK</sequence>
<feature type="compositionally biased region" description="Basic and acidic residues" evidence="1">
    <location>
        <begin position="706"/>
        <end position="715"/>
    </location>
</feature>
<feature type="region of interest" description="Disordered" evidence="1">
    <location>
        <begin position="705"/>
        <end position="726"/>
    </location>
</feature>
<comment type="caution">
    <text evidence="2">The sequence shown here is derived from an EMBL/GenBank/DDBJ whole genome shotgun (WGS) entry which is preliminary data.</text>
</comment>
<reference evidence="2" key="2">
    <citation type="submission" date="2020-09" db="EMBL/GenBank/DDBJ databases">
        <title>Reference genome assembly for Australian Ascochyta lentis isolate Al4.</title>
        <authorList>
            <person name="Lee R.C."/>
            <person name="Farfan-Caceres L.M."/>
            <person name="Debler J.W."/>
            <person name="Williams A.H."/>
            <person name="Henares B.M."/>
        </authorList>
    </citation>
    <scope>NUCLEOTIDE SEQUENCE</scope>
    <source>
        <strain evidence="2">Al4</strain>
    </source>
</reference>
<proteinExistence type="predicted"/>
<protein>
    <submittedName>
        <fullName evidence="2">Uncharacterized protein</fullName>
    </submittedName>
</protein>
<dbReference type="EMBL" id="RZGK01000009">
    <property type="protein sequence ID" value="KAF9696796.1"/>
    <property type="molecule type" value="Genomic_DNA"/>
</dbReference>
<accession>A0A8H7J446</accession>
<feature type="compositionally biased region" description="Basic and acidic residues" evidence="1">
    <location>
        <begin position="74"/>
        <end position="92"/>
    </location>
</feature>
<feature type="region of interest" description="Disordered" evidence="1">
    <location>
        <begin position="74"/>
        <end position="93"/>
    </location>
</feature>
<evidence type="ECO:0000313" key="2">
    <source>
        <dbReference type="EMBL" id="KAF9696796.1"/>
    </source>
</evidence>
<organism evidence="2 3">
    <name type="scientific">Ascochyta lentis</name>
    <dbReference type="NCBI Taxonomy" id="205686"/>
    <lineage>
        <taxon>Eukaryota</taxon>
        <taxon>Fungi</taxon>
        <taxon>Dikarya</taxon>
        <taxon>Ascomycota</taxon>
        <taxon>Pezizomycotina</taxon>
        <taxon>Dothideomycetes</taxon>
        <taxon>Pleosporomycetidae</taxon>
        <taxon>Pleosporales</taxon>
        <taxon>Pleosporineae</taxon>
        <taxon>Didymellaceae</taxon>
        <taxon>Ascochyta</taxon>
    </lineage>
</organism>
<feature type="region of interest" description="Disordered" evidence="1">
    <location>
        <begin position="832"/>
        <end position="857"/>
    </location>
</feature>
<feature type="region of interest" description="Disordered" evidence="1">
    <location>
        <begin position="638"/>
        <end position="660"/>
    </location>
</feature>
<feature type="compositionally biased region" description="Gly residues" evidence="1">
    <location>
        <begin position="846"/>
        <end position="857"/>
    </location>
</feature>
<reference evidence="2" key="1">
    <citation type="submission" date="2018-12" db="EMBL/GenBank/DDBJ databases">
        <authorList>
            <person name="Syme R.A."/>
            <person name="Farfan-Caceres L."/>
            <person name="Lichtenzveig J."/>
        </authorList>
    </citation>
    <scope>NUCLEOTIDE SEQUENCE</scope>
    <source>
        <strain evidence="2">Al4</strain>
    </source>
</reference>
<evidence type="ECO:0000256" key="1">
    <source>
        <dbReference type="SAM" id="MobiDB-lite"/>
    </source>
</evidence>